<accession>A0A934X3V6</accession>
<dbReference type="SUPFAM" id="SSF55486">
    <property type="entry name" value="Metalloproteases ('zincins'), catalytic domain"/>
    <property type="match status" value="1"/>
</dbReference>
<keyword evidence="1" id="KW-0732">Signal</keyword>
<evidence type="ECO:0000256" key="1">
    <source>
        <dbReference type="SAM" id="SignalP"/>
    </source>
</evidence>
<proteinExistence type="predicted"/>
<evidence type="ECO:0008006" key="4">
    <source>
        <dbReference type="Google" id="ProtNLM"/>
    </source>
</evidence>
<dbReference type="EMBL" id="JADIXZ010000004">
    <property type="protein sequence ID" value="MBK6300586.1"/>
    <property type="molecule type" value="Genomic_DNA"/>
</dbReference>
<comment type="caution">
    <text evidence="2">The sequence shown here is derived from an EMBL/GenBank/DDBJ whole genome shotgun (WGS) entry which is preliminary data.</text>
</comment>
<sequence>MRSPLTTVRIARGVAAALVALCATAPAAVADHGGTALSGRPDNAKHYVDRNDLTSAANAAAVHGVAQLDRSDMDATFTGSGDVEVYDGYYGDIGWYGATNCQTPSTRAGVCDVYRVRFNLTTMDGLSLSKWRSLGCHEFGHTAGLGHRYYYDDSNDNSCMRIEIWPEDYDTHDLNAINATV</sequence>
<name>A0A934X3V6_9MICO</name>
<protein>
    <recommendedName>
        <fullName evidence="4">Peptidase M10 metallopeptidase domain-containing protein</fullName>
    </recommendedName>
</protein>
<dbReference type="AlphaFoldDB" id="A0A934X3V6"/>
<feature type="chain" id="PRO_5038117363" description="Peptidase M10 metallopeptidase domain-containing protein" evidence="1">
    <location>
        <begin position="31"/>
        <end position="181"/>
    </location>
</feature>
<evidence type="ECO:0000313" key="2">
    <source>
        <dbReference type="EMBL" id="MBK6300586.1"/>
    </source>
</evidence>
<gene>
    <name evidence="2" type="ORF">IPF40_05880</name>
</gene>
<organism evidence="2 3">
    <name type="scientific">Candidatus Phosphoribacter hodrii</name>
    <dbReference type="NCBI Taxonomy" id="2953743"/>
    <lineage>
        <taxon>Bacteria</taxon>
        <taxon>Bacillati</taxon>
        <taxon>Actinomycetota</taxon>
        <taxon>Actinomycetes</taxon>
        <taxon>Micrococcales</taxon>
        <taxon>Dermatophilaceae</taxon>
        <taxon>Candidatus Phosphoribacter</taxon>
    </lineage>
</organism>
<reference evidence="2 3" key="1">
    <citation type="submission" date="2020-10" db="EMBL/GenBank/DDBJ databases">
        <title>Connecting structure to function with the recovery of over 1000 high-quality activated sludge metagenome-assembled genomes encoding full-length rRNA genes using long-read sequencing.</title>
        <authorList>
            <person name="Singleton C.M."/>
            <person name="Petriglieri F."/>
            <person name="Kristensen J.M."/>
            <person name="Kirkegaard R.H."/>
            <person name="Michaelsen T.Y."/>
            <person name="Andersen M.H."/>
            <person name="Karst S.M."/>
            <person name="Dueholm M.S."/>
            <person name="Nielsen P.H."/>
            <person name="Albertsen M."/>
        </authorList>
    </citation>
    <scope>NUCLEOTIDE SEQUENCE [LARGE SCALE GENOMIC DNA]</scope>
    <source>
        <strain evidence="2">AalE_18-Q3-R2-46_BAT3C.188</strain>
    </source>
</reference>
<evidence type="ECO:0000313" key="3">
    <source>
        <dbReference type="Proteomes" id="UP000718281"/>
    </source>
</evidence>
<feature type="signal peptide" evidence="1">
    <location>
        <begin position="1"/>
        <end position="30"/>
    </location>
</feature>
<dbReference type="Proteomes" id="UP000718281">
    <property type="component" value="Unassembled WGS sequence"/>
</dbReference>